<dbReference type="SUPFAM" id="SSF56672">
    <property type="entry name" value="DNA/RNA polymerases"/>
    <property type="match status" value="1"/>
</dbReference>
<dbReference type="OrthoDB" id="10065844at2759"/>
<protein>
    <recommendedName>
        <fullName evidence="5">CCHC-type domain-containing protein</fullName>
    </recommendedName>
</protein>
<feature type="region of interest" description="Disordered" evidence="2">
    <location>
        <begin position="428"/>
        <end position="464"/>
    </location>
</feature>
<keyword evidence="4" id="KW-1185">Reference proteome</keyword>
<dbReference type="RefSeq" id="XP_038062848.1">
    <property type="nucleotide sequence ID" value="XM_038206920.1"/>
</dbReference>
<name>A0A914AGL6_PATMI</name>
<dbReference type="InterPro" id="IPR043502">
    <property type="entry name" value="DNA/RNA_pol_sf"/>
</dbReference>
<sequence length="1071" mass="120792">MSDTDDIQLGDSASVLSHGSRSSRASSRHSNTELLRITEEQKRAELTARSAAINEAHELEISRRTLEMENQRLMQQIEMSRLELQRRANQLRLQTEINVSSARLEVLDKFDGESPQQLNDVNDLPPIIDGPFTEAEAENAPNDSPQHRARKLEHGTLNTFRDTQNDGDNFPKTPPPMSTPPTGMSDSSDAVLPPQTSDVPRNDVASAITALADVLTHREEKLPKKEPEIFKGSVFDFPVWMNSFSVLVEQRYTSPIDRLYYLGRYTSGEARECIKGLLALNSENAYQKAKKLLTERYGNKMLAASTYREKISKWPTVKQDDGKGLRNLSDFLFQCETAMSTLSQLKVLDDPAEHKKIIEKLPRQVQGRWLRFVDQCMYGQKDAEEGDYPPFAELCKFIAKEARIACSPFHQKPMDEKRELTKFVKPTKSGTSTTFASKADELTTKKKTSPLKGNTPPSPNANKASTCPLCKSQHQLDSCSSFAAMSLSERHDLIKKSGLCFGCLKWGHRSRECRHKKQCAVCGRSHPTLLHDFSKSTPDVQTKDDTDDKEVVVVQSTTHRVQTLDVGENCSHTLIVPVVVHHIKEPSAKVIVYALLDEHSDSCFVSDWTLERLGIDGEAVQLSLSTILAKGTISSKKVHGLTVKGLSEDTEIQLPGAYSRESINANREQIPKLDTVKEWPHLKRVANLLPPYLSETEIGLLIGCNATRAIKPRDVVHGEEDAPYAVRTALGWGVIGMMRHDNGGNNVCRISNASKEQQGHFAFRTQVKEVSPLQVTKMFEMDFIGKDTEEMVSHDDRKFMQKMKDGIHRRDDGHFEMPLPLKTDVQLPNNKPVALKRLNKQKMKMLSNQKYRDDYKTFMENIIEKGYAEKVPDEELDLDNKAVWYIPHHGVYHPKKPNKIRVVFDCSAEYEGEVLNRHLLQGPDMTNNLVGVLCRFRKDHVAFTCDIEGMFHQVGVNVEDRSYLRFLWWPGGDMNQSPNEYRMTVHLFGATSSPACANFALKCAADAYEDSCGTAAADFIRKDFYVDDGLKSVPTSDEALKLIEDSRRLLNEPRMFRTLTCSQKAFPSSVL</sequence>
<dbReference type="CDD" id="cd01644">
    <property type="entry name" value="RT_pepA17"/>
    <property type="match status" value="1"/>
</dbReference>
<feature type="region of interest" description="Disordered" evidence="2">
    <location>
        <begin position="156"/>
        <end position="200"/>
    </location>
</feature>
<dbReference type="AlphaFoldDB" id="A0A914AGL6"/>
<evidence type="ECO:0000256" key="2">
    <source>
        <dbReference type="SAM" id="MobiDB-lite"/>
    </source>
</evidence>
<dbReference type="Proteomes" id="UP000887568">
    <property type="component" value="Unplaced"/>
</dbReference>
<reference evidence="3" key="1">
    <citation type="submission" date="2022-11" db="UniProtKB">
        <authorList>
            <consortium name="EnsemblMetazoa"/>
        </authorList>
    </citation>
    <scope>IDENTIFICATION</scope>
</reference>
<keyword evidence="1" id="KW-0175">Coiled coil</keyword>
<feature type="coiled-coil region" evidence="1">
    <location>
        <begin position="56"/>
        <end position="94"/>
    </location>
</feature>
<dbReference type="Pfam" id="PF03564">
    <property type="entry name" value="DUF1759"/>
    <property type="match status" value="1"/>
</dbReference>
<feature type="compositionally biased region" description="Low complexity" evidence="2">
    <location>
        <begin position="180"/>
        <end position="189"/>
    </location>
</feature>
<dbReference type="EnsemblMetazoa" id="XM_038206920.1">
    <property type="protein sequence ID" value="XP_038062848.1"/>
    <property type="gene ID" value="LOC119733327"/>
</dbReference>
<dbReference type="InterPro" id="IPR005312">
    <property type="entry name" value="DUF1759"/>
</dbReference>
<evidence type="ECO:0000313" key="3">
    <source>
        <dbReference type="EnsemblMetazoa" id="XP_038062848.1"/>
    </source>
</evidence>
<feature type="region of interest" description="Disordered" evidence="2">
    <location>
        <begin position="1"/>
        <end position="33"/>
    </location>
</feature>
<feature type="compositionally biased region" description="Low complexity" evidence="2">
    <location>
        <begin position="12"/>
        <end position="29"/>
    </location>
</feature>
<evidence type="ECO:0000256" key="1">
    <source>
        <dbReference type="SAM" id="Coils"/>
    </source>
</evidence>
<dbReference type="GeneID" id="119733327"/>
<accession>A0A914AGL6</accession>
<proteinExistence type="predicted"/>
<dbReference type="PANTHER" id="PTHR47331:SF5">
    <property type="entry name" value="RIBONUCLEASE H"/>
    <property type="match status" value="1"/>
</dbReference>
<evidence type="ECO:0008006" key="5">
    <source>
        <dbReference type="Google" id="ProtNLM"/>
    </source>
</evidence>
<dbReference type="PANTHER" id="PTHR47331">
    <property type="entry name" value="PHD-TYPE DOMAIN-CONTAINING PROTEIN"/>
    <property type="match status" value="1"/>
</dbReference>
<organism evidence="3 4">
    <name type="scientific">Patiria miniata</name>
    <name type="common">Bat star</name>
    <name type="synonym">Asterina miniata</name>
    <dbReference type="NCBI Taxonomy" id="46514"/>
    <lineage>
        <taxon>Eukaryota</taxon>
        <taxon>Metazoa</taxon>
        <taxon>Echinodermata</taxon>
        <taxon>Eleutherozoa</taxon>
        <taxon>Asterozoa</taxon>
        <taxon>Asteroidea</taxon>
        <taxon>Valvatacea</taxon>
        <taxon>Valvatida</taxon>
        <taxon>Asterinidae</taxon>
        <taxon>Patiria</taxon>
    </lineage>
</organism>
<evidence type="ECO:0000313" key="4">
    <source>
        <dbReference type="Proteomes" id="UP000887568"/>
    </source>
</evidence>